<proteinExistence type="predicted"/>
<comment type="caution">
    <text evidence="2">The sequence shown here is derived from an EMBL/GenBank/DDBJ whole genome shotgun (WGS) entry which is preliminary data.</text>
</comment>
<keyword evidence="3" id="KW-1185">Reference proteome</keyword>
<protein>
    <submittedName>
        <fullName evidence="2">Uncharacterized protein</fullName>
    </submittedName>
</protein>
<dbReference type="Proteomes" id="UP000764110">
    <property type="component" value="Unassembled WGS sequence"/>
</dbReference>
<feature type="compositionally biased region" description="Basic residues" evidence="1">
    <location>
        <begin position="78"/>
        <end position="92"/>
    </location>
</feature>
<evidence type="ECO:0000313" key="3">
    <source>
        <dbReference type="Proteomes" id="UP000764110"/>
    </source>
</evidence>
<organism evidence="2 3">
    <name type="scientific">Metarhizium humberi</name>
    <dbReference type="NCBI Taxonomy" id="2596975"/>
    <lineage>
        <taxon>Eukaryota</taxon>
        <taxon>Fungi</taxon>
        <taxon>Dikarya</taxon>
        <taxon>Ascomycota</taxon>
        <taxon>Pezizomycotina</taxon>
        <taxon>Sordariomycetes</taxon>
        <taxon>Hypocreomycetidae</taxon>
        <taxon>Hypocreales</taxon>
        <taxon>Clavicipitaceae</taxon>
        <taxon>Metarhizium</taxon>
    </lineage>
</organism>
<accession>A0A9P8S594</accession>
<dbReference type="EMBL" id="JACEFI010000014">
    <property type="protein sequence ID" value="KAH0594989.1"/>
    <property type="molecule type" value="Genomic_DNA"/>
</dbReference>
<evidence type="ECO:0000256" key="1">
    <source>
        <dbReference type="SAM" id="MobiDB-lite"/>
    </source>
</evidence>
<gene>
    <name evidence="2" type="ORF">MHUMG1_07287</name>
</gene>
<name>A0A9P8S594_9HYPO</name>
<feature type="region of interest" description="Disordered" evidence="1">
    <location>
        <begin position="12"/>
        <end position="115"/>
    </location>
</feature>
<reference evidence="2 3" key="1">
    <citation type="submission" date="2020-07" db="EMBL/GenBank/DDBJ databases">
        <title>Metarhizium humberi genome.</title>
        <authorList>
            <person name="Lysoe E."/>
        </authorList>
    </citation>
    <scope>NUCLEOTIDE SEQUENCE [LARGE SCALE GENOMIC DNA]</scope>
    <source>
        <strain evidence="2 3">ESALQ1638</strain>
    </source>
</reference>
<dbReference type="AlphaFoldDB" id="A0A9P8S594"/>
<evidence type="ECO:0000313" key="2">
    <source>
        <dbReference type="EMBL" id="KAH0594989.1"/>
    </source>
</evidence>
<sequence length="179" mass="20381">MISQRRQIIAIHTALSPPQPQLGTIIRPQVTPQRRPPGTEQRPAKESHEPSLVVDLPRHRPQGHSPILPSALTAPTTRPRRREHHPRLHNITRRGDPCRNSPGAPRTRTRDQTRLQNPLLAASLTSPLPSPRAQMLENRKLQRCKWQVARYKRRVPREQPSRCVASGKLPPGLKGRRRA</sequence>
<feature type="region of interest" description="Disordered" evidence="1">
    <location>
        <begin position="155"/>
        <end position="179"/>
    </location>
</feature>